<dbReference type="InterPro" id="IPR018958">
    <property type="entry name" value="Knr4/Smi1-like_dom"/>
</dbReference>
<accession>A0A1I0G3X1</accession>
<feature type="domain" description="Knr4/Smi1-like" evidence="1">
    <location>
        <begin position="11"/>
        <end position="137"/>
    </location>
</feature>
<dbReference type="SUPFAM" id="SSF160631">
    <property type="entry name" value="SMI1/KNR4-like"/>
    <property type="match status" value="1"/>
</dbReference>
<dbReference type="InterPro" id="IPR037883">
    <property type="entry name" value="Knr4/Smi1-like_sf"/>
</dbReference>
<keyword evidence="3" id="KW-1185">Reference proteome</keyword>
<dbReference type="Pfam" id="PF09346">
    <property type="entry name" value="SMI1_KNR4"/>
    <property type="match status" value="1"/>
</dbReference>
<dbReference type="OrthoDB" id="9131304at2"/>
<name>A0A1I0G3X1_9GAMM</name>
<evidence type="ECO:0000313" key="3">
    <source>
        <dbReference type="Proteomes" id="UP000242642"/>
    </source>
</evidence>
<dbReference type="SMART" id="SM00860">
    <property type="entry name" value="SMI1_KNR4"/>
    <property type="match status" value="1"/>
</dbReference>
<evidence type="ECO:0000313" key="2">
    <source>
        <dbReference type="EMBL" id="SET65438.1"/>
    </source>
</evidence>
<dbReference type="Proteomes" id="UP000242642">
    <property type="component" value="Unassembled WGS sequence"/>
</dbReference>
<dbReference type="EMBL" id="FOHV01000062">
    <property type="protein sequence ID" value="SET65438.1"/>
    <property type="molecule type" value="Genomic_DNA"/>
</dbReference>
<proteinExistence type="predicted"/>
<gene>
    <name evidence="2" type="ORF">SAMN02583745_02981</name>
</gene>
<evidence type="ECO:0000259" key="1">
    <source>
        <dbReference type="SMART" id="SM00860"/>
    </source>
</evidence>
<organism evidence="2 3">
    <name type="scientific">Thorsellia anophelis DSM 18579</name>
    <dbReference type="NCBI Taxonomy" id="1123402"/>
    <lineage>
        <taxon>Bacteria</taxon>
        <taxon>Pseudomonadati</taxon>
        <taxon>Pseudomonadota</taxon>
        <taxon>Gammaproteobacteria</taxon>
        <taxon>Enterobacterales</taxon>
        <taxon>Thorselliaceae</taxon>
        <taxon>Thorsellia</taxon>
    </lineage>
</organism>
<sequence>MKLNFSSTSKPATEKDFYRLESTIGHKLPTAMKKHYLKYNGGQPEPSDVHDSERLYPINAFLDVNEIMQDYNSTEFDDPLPDKFEPGTLLSFAYDPGDGTYALSLRKEDFGKVYFFTVTDRVQLFGEWKDFQTFLDCIVEDPDD</sequence>
<dbReference type="Gene3D" id="3.40.1580.10">
    <property type="entry name" value="SMI1/KNR4-like"/>
    <property type="match status" value="1"/>
</dbReference>
<dbReference type="AlphaFoldDB" id="A0A1I0G3X1"/>
<reference evidence="3" key="1">
    <citation type="submission" date="2016-10" db="EMBL/GenBank/DDBJ databases">
        <authorList>
            <person name="Varghese N."/>
            <person name="Submissions S."/>
        </authorList>
    </citation>
    <scope>NUCLEOTIDE SEQUENCE [LARGE SCALE GENOMIC DNA]</scope>
    <source>
        <strain evidence="3">DSM 18579</strain>
    </source>
</reference>
<protein>
    <submittedName>
        <fullName evidence="2">SMI1 / KNR4 family (SUKH-1)</fullName>
    </submittedName>
</protein>
<dbReference type="RefSeq" id="WP_093322775.1">
    <property type="nucleotide sequence ID" value="NZ_FOHV01000062.1"/>
</dbReference>